<proteinExistence type="predicted"/>
<dbReference type="InterPro" id="IPR013325">
    <property type="entry name" value="RNA_pol_sigma_r2"/>
</dbReference>
<dbReference type="RefSeq" id="WP_162337800.1">
    <property type="nucleotide sequence ID" value="NZ_JBHSRQ010000004.1"/>
</dbReference>
<keyword evidence="3" id="KW-1185">Reference proteome</keyword>
<comment type="caution">
    <text evidence="2">The sequence shown here is derived from an EMBL/GenBank/DDBJ whole genome shotgun (WGS) entry which is preliminary data.</text>
</comment>
<protein>
    <recommendedName>
        <fullName evidence="4">RNA polymerase sigma-70 factor, ECF subfamily</fullName>
    </recommendedName>
</protein>
<feature type="compositionally biased region" description="Polar residues" evidence="1">
    <location>
        <begin position="215"/>
        <end position="226"/>
    </location>
</feature>
<organism evidence="2 3">
    <name type="scientific">Pseudoxanthomonas japonensis</name>
    <dbReference type="NCBI Taxonomy" id="69284"/>
    <lineage>
        <taxon>Bacteria</taxon>
        <taxon>Pseudomonadati</taxon>
        <taxon>Pseudomonadota</taxon>
        <taxon>Gammaproteobacteria</taxon>
        <taxon>Lysobacterales</taxon>
        <taxon>Lysobacteraceae</taxon>
        <taxon>Pseudoxanthomonas</taxon>
    </lineage>
</organism>
<reference evidence="2 3" key="1">
    <citation type="submission" date="2017-10" db="EMBL/GenBank/DDBJ databases">
        <title>Whole genome sequencing of members of genus Pseudoxanthomonas.</title>
        <authorList>
            <person name="Kumar S."/>
            <person name="Bansal K."/>
            <person name="Kaur A."/>
            <person name="Patil P."/>
            <person name="Sharma S."/>
            <person name="Patil P.B."/>
        </authorList>
    </citation>
    <scope>NUCLEOTIDE SEQUENCE [LARGE SCALE GENOMIC DNA]</scope>
    <source>
        <strain evidence="2 3">DSM 17109</strain>
    </source>
</reference>
<evidence type="ECO:0000313" key="2">
    <source>
        <dbReference type="EMBL" id="KAF1725134.1"/>
    </source>
</evidence>
<gene>
    <name evidence="2" type="ORF">CSC78_10205</name>
</gene>
<accession>A0ABQ6ZH37</accession>
<evidence type="ECO:0000313" key="3">
    <source>
        <dbReference type="Proteomes" id="UP000781710"/>
    </source>
</evidence>
<evidence type="ECO:0000256" key="1">
    <source>
        <dbReference type="SAM" id="MobiDB-lite"/>
    </source>
</evidence>
<dbReference type="EMBL" id="PDWW01000012">
    <property type="protein sequence ID" value="KAF1725134.1"/>
    <property type="molecule type" value="Genomic_DNA"/>
</dbReference>
<feature type="region of interest" description="Disordered" evidence="1">
    <location>
        <begin position="212"/>
        <end position="238"/>
    </location>
</feature>
<dbReference type="InterPro" id="IPR036388">
    <property type="entry name" value="WH-like_DNA-bd_sf"/>
</dbReference>
<dbReference type="Gene3D" id="1.10.10.10">
    <property type="entry name" value="Winged helix-like DNA-binding domain superfamily/Winged helix DNA-binding domain"/>
    <property type="match status" value="1"/>
</dbReference>
<dbReference type="Proteomes" id="UP000781710">
    <property type="component" value="Unassembled WGS sequence"/>
</dbReference>
<dbReference type="SUPFAM" id="SSF88946">
    <property type="entry name" value="Sigma2 domain of RNA polymerase sigma factors"/>
    <property type="match status" value="1"/>
</dbReference>
<dbReference type="Gene3D" id="1.10.1740.10">
    <property type="match status" value="1"/>
</dbReference>
<sequence>MTVPSERSADALTLAIYRTLRAQALRLCRRTDEAEDLVQEALLAGMVAGRHDLPWLSGVLRRQAAMVVRTAVRRRRREALAELHQDDVVAEASHPASGPAATHLPWLATLPPSARRLAVLALHGLSADEIRWILRIEPTAFRQRLTRIRQTLAAQSPTVRAESIALSQLRDPARSVDLAFGLARRALKAAMQAGEGLGTHDPDGHLLLIDAGAHTSPSRGNQQKGITQEDIPCSRTAR</sequence>
<evidence type="ECO:0008006" key="4">
    <source>
        <dbReference type="Google" id="ProtNLM"/>
    </source>
</evidence>
<name>A0ABQ6ZH37_9GAMM</name>